<organism evidence="2 3">
    <name type="scientific">Gymnopilus dilepis</name>
    <dbReference type="NCBI Taxonomy" id="231916"/>
    <lineage>
        <taxon>Eukaryota</taxon>
        <taxon>Fungi</taxon>
        <taxon>Dikarya</taxon>
        <taxon>Basidiomycota</taxon>
        <taxon>Agaricomycotina</taxon>
        <taxon>Agaricomycetes</taxon>
        <taxon>Agaricomycetidae</taxon>
        <taxon>Agaricales</taxon>
        <taxon>Agaricineae</taxon>
        <taxon>Hymenogastraceae</taxon>
        <taxon>Gymnopilus</taxon>
    </lineage>
</organism>
<protein>
    <submittedName>
        <fullName evidence="2">Uncharacterized protein</fullName>
    </submittedName>
</protein>
<feature type="region of interest" description="Disordered" evidence="1">
    <location>
        <begin position="380"/>
        <end position="446"/>
    </location>
</feature>
<feature type="compositionally biased region" description="Basic residues" evidence="1">
    <location>
        <begin position="257"/>
        <end position="267"/>
    </location>
</feature>
<name>A0A409YK88_9AGAR</name>
<accession>A0A409YK88</accession>
<evidence type="ECO:0000256" key="1">
    <source>
        <dbReference type="SAM" id="MobiDB-lite"/>
    </source>
</evidence>
<evidence type="ECO:0000313" key="2">
    <source>
        <dbReference type="EMBL" id="PPR03442.1"/>
    </source>
</evidence>
<feature type="compositionally biased region" description="Acidic residues" evidence="1">
    <location>
        <begin position="432"/>
        <end position="446"/>
    </location>
</feature>
<feature type="region of interest" description="Disordered" evidence="1">
    <location>
        <begin position="50"/>
        <end position="125"/>
    </location>
</feature>
<reference evidence="2 3" key="1">
    <citation type="journal article" date="2018" name="Evol. Lett.">
        <title>Horizontal gene cluster transfer increased hallucinogenic mushroom diversity.</title>
        <authorList>
            <person name="Reynolds H.T."/>
            <person name="Vijayakumar V."/>
            <person name="Gluck-Thaler E."/>
            <person name="Korotkin H.B."/>
            <person name="Matheny P.B."/>
            <person name="Slot J.C."/>
        </authorList>
    </citation>
    <scope>NUCLEOTIDE SEQUENCE [LARGE SCALE GENOMIC DNA]</scope>
    <source>
        <strain evidence="2 3">SRW20</strain>
    </source>
</reference>
<dbReference type="Proteomes" id="UP000284706">
    <property type="component" value="Unassembled WGS sequence"/>
</dbReference>
<gene>
    <name evidence="2" type="ORF">CVT26_007858</name>
</gene>
<dbReference type="EMBL" id="NHYE01000736">
    <property type="protein sequence ID" value="PPR03442.1"/>
    <property type="molecule type" value="Genomic_DNA"/>
</dbReference>
<keyword evidence="3" id="KW-1185">Reference proteome</keyword>
<feature type="compositionally biased region" description="Acidic residues" evidence="1">
    <location>
        <begin position="209"/>
        <end position="229"/>
    </location>
</feature>
<sequence>MTQPRLSTVYDFADLRLHPDGTRVYQKTSNLRPHLVKTVTQNSRFNWIAKDAGGSGTVPKFRKRGKASTGEDEDKDEGEILQAEEEENAEVSQDSSEEDSPRLRKKRKPKRIDTRKPKRLKFARDDSYLALELPAAIGSTTEPPEVQNNATSLPEPSADLLKCIHRFASEFYTERGQLLNTSRQYRKEKKERALLRQARRDKRASRVEEDSEVDTGSDSEPPELGSGDESETRSVDKDFNSGQESEGGSESTQQISPKKKGKGKWKAKVIKPWKRKGRRRAEKLYTDMYKMFDGSAIMALGMLVQEQIAHMLDPRIPEGWEEEMKAYYGASGQDDHAEEEVAGASTRAIQGLSFGENRGIIIQDRDADPRVSSHVKHVDVMTGLGRSDSENSARQSPGSLISQSAPGTSADDENIGPTNDDDPIRSWSEEPGSNEDSDGSDQEDND</sequence>
<proteinExistence type="predicted"/>
<dbReference type="InParanoid" id="A0A409YK88"/>
<feature type="compositionally biased region" description="Polar residues" evidence="1">
    <location>
        <begin position="390"/>
        <end position="407"/>
    </location>
</feature>
<comment type="caution">
    <text evidence="2">The sequence shown here is derived from an EMBL/GenBank/DDBJ whole genome shotgun (WGS) entry which is preliminary data.</text>
</comment>
<dbReference type="OrthoDB" id="2565191at2759"/>
<feature type="compositionally biased region" description="Basic and acidic residues" evidence="1">
    <location>
        <begin position="230"/>
        <end position="239"/>
    </location>
</feature>
<evidence type="ECO:0000313" key="3">
    <source>
        <dbReference type="Proteomes" id="UP000284706"/>
    </source>
</evidence>
<feature type="compositionally biased region" description="Acidic residues" evidence="1">
    <location>
        <begin position="70"/>
        <end position="89"/>
    </location>
</feature>
<dbReference type="STRING" id="231916.A0A409YK88"/>
<feature type="compositionally biased region" description="Low complexity" evidence="1">
    <location>
        <begin position="241"/>
        <end position="256"/>
    </location>
</feature>
<feature type="region of interest" description="Disordered" evidence="1">
    <location>
        <begin position="175"/>
        <end position="267"/>
    </location>
</feature>
<feature type="compositionally biased region" description="Polar residues" evidence="1">
    <location>
        <begin position="138"/>
        <end position="154"/>
    </location>
</feature>
<dbReference type="AlphaFoldDB" id="A0A409YK88"/>
<feature type="region of interest" description="Disordered" evidence="1">
    <location>
        <begin position="135"/>
        <end position="154"/>
    </location>
</feature>